<proteinExistence type="inferred from homology"/>
<evidence type="ECO:0000256" key="7">
    <source>
        <dbReference type="ARBA" id="ARBA00022833"/>
    </source>
</evidence>
<dbReference type="Gene3D" id="1.50.10.20">
    <property type="match status" value="2"/>
</dbReference>
<dbReference type="EMBL" id="JABCRI010000013">
    <property type="protein sequence ID" value="KAF8395033.1"/>
    <property type="molecule type" value="Genomic_DNA"/>
</dbReference>
<keyword evidence="5" id="KW-0479">Metal-binding</keyword>
<name>A0A834YZ68_TETSI</name>
<keyword evidence="6" id="KW-0677">Repeat</keyword>
<keyword evidence="3" id="KW-0637">Prenyltransferase</keyword>
<dbReference type="SUPFAM" id="SSF48239">
    <property type="entry name" value="Terpenoid cyclases/Protein prenyltransferases"/>
    <property type="match status" value="1"/>
</dbReference>
<dbReference type="InterPro" id="IPR045089">
    <property type="entry name" value="PGGT1B-like"/>
</dbReference>
<reference evidence="9 10" key="1">
    <citation type="submission" date="2020-04" db="EMBL/GenBank/DDBJ databases">
        <title>Plant Genome Project.</title>
        <authorList>
            <person name="Zhang R.-G."/>
        </authorList>
    </citation>
    <scope>NUCLEOTIDE SEQUENCE [LARGE SCALE GENOMIC DNA]</scope>
    <source>
        <strain evidence="9">YNK0</strain>
        <tissue evidence="9">Leaf</tissue>
    </source>
</reference>
<evidence type="ECO:0000256" key="4">
    <source>
        <dbReference type="ARBA" id="ARBA00022679"/>
    </source>
</evidence>
<evidence type="ECO:0000256" key="3">
    <source>
        <dbReference type="ARBA" id="ARBA00022602"/>
    </source>
</evidence>
<dbReference type="OrthoDB" id="24893at2759"/>
<dbReference type="Proteomes" id="UP000655225">
    <property type="component" value="Unassembled WGS sequence"/>
</dbReference>
<keyword evidence="7" id="KW-0862">Zinc</keyword>
<protein>
    <recommendedName>
        <fullName evidence="8">Prenyltransferase alpha-alpha toroid domain-containing protein</fullName>
    </recommendedName>
</protein>
<keyword evidence="10" id="KW-1185">Reference proteome</keyword>
<evidence type="ECO:0000313" key="10">
    <source>
        <dbReference type="Proteomes" id="UP000655225"/>
    </source>
</evidence>
<dbReference type="InterPro" id="IPR008930">
    <property type="entry name" value="Terpenoid_cyclase/PrenylTrfase"/>
</dbReference>
<comment type="caution">
    <text evidence="9">The sequence shown here is derived from an EMBL/GenBank/DDBJ whole genome shotgun (WGS) entry which is preliminary data.</text>
</comment>
<dbReference type="InterPro" id="IPR001330">
    <property type="entry name" value="Prenyltrans"/>
</dbReference>
<evidence type="ECO:0000256" key="2">
    <source>
        <dbReference type="ARBA" id="ARBA00010497"/>
    </source>
</evidence>
<evidence type="ECO:0000256" key="1">
    <source>
        <dbReference type="ARBA" id="ARBA00001947"/>
    </source>
</evidence>
<feature type="domain" description="Prenyltransferase alpha-alpha toroid" evidence="8">
    <location>
        <begin position="112"/>
        <end position="253"/>
    </location>
</feature>
<dbReference type="GO" id="GO:0046872">
    <property type="term" value="F:metal ion binding"/>
    <property type="evidence" value="ECO:0007669"/>
    <property type="project" value="UniProtKB-KW"/>
</dbReference>
<dbReference type="PANTHER" id="PTHR11774:SF4">
    <property type="entry name" value="GERANYLGERANYL TRANSFERASE TYPE-1 SUBUNIT BETA"/>
    <property type="match status" value="1"/>
</dbReference>
<dbReference type="GO" id="GO:0005953">
    <property type="term" value="C:CAAX-protein geranylgeranyltransferase complex"/>
    <property type="evidence" value="ECO:0007669"/>
    <property type="project" value="TreeGrafter"/>
</dbReference>
<comment type="cofactor">
    <cofactor evidence="1">
        <name>Zn(2+)</name>
        <dbReference type="ChEBI" id="CHEBI:29105"/>
    </cofactor>
</comment>
<evidence type="ECO:0000259" key="8">
    <source>
        <dbReference type="Pfam" id="PF00432"/>
    </source>
</evidence>
<organism evidence="9 10">
    <name type="scientific">Tetracentron sinense</name>
    <name type="common">Spur-leaf</name>
    <dbReference type="NCBI Taxonomy" id="13715"/>
    <lineage>
        <taxon>Eukaryota</taxon>
        <taxon>Viridiplantae</taxon>
        <taxon>Streptophyta</taxon>
        <taxon>Embryophyta</taxon>
        <taxon>Tracheophyta</taxon>
        <taxon>Spermatophyta</taxon>
        <taxon>Magnoliopsida</taxon>
        <taxon>Trochodendrales</taxon>
        <taxon>Trochodendraceae</taxon>
        <taxon>Tetracentron</taxon>
    </lineage>
</organism>
<accession>A0A834YZ68</accession>
<feature type="domain" description="Prenyltransferase alpha-alpha toroid" evidence="8">
    <location>
        <begin position="21"/>
        <end position="88"/>
    </location>
</feature>
<sequence length="254" mass="28385">MGFMVPELLSFPPDDNGVLIHNDSHLASTYCAIAILKIVSYNFSCVDSESILTSMKNLQQPGGSFMPIYIGAEKDLRFVFCAGKIYSLDNMNIPLCSKLRIEIPFFEISVEFSDVSAAICYMLKNWSEMNRKKAKEYILNCQSYDGGFGLVPGSESHGGRMYCAVAALWLMGFIEDDILSKSTLFSIISMPLLLEWSLQRHAADGGFQGRPNKDSDMCCAFWGNMLVQGWCRILGDHNFLDKEPLCGFLLTCHS</sequence>
<evidence type="ECO:0000313" key="9">
    <source>
        <dbReference type="EMBL" id="KAF8395033.1"/>
    </source>
</evidence>
<dbReference type="PANTHER" id="PTHR11774">
    <property type="entry name" value="GERANYLGERANYL TRANSFERASE TYPE BETA SUBUNIT"/>
    <property type="match status" value="1"/>
</dbReference>
<evidence type="ECO:0000256" key="5">
    <source>
        <dbReference type="ARBA" id="ARBA00022723"/>
    </source>
</evidence>
<dbReference type="GO" id="GO:0004662">
    <property type="term" value="F:CAAX-protein geranylgeranyltransferase activity"/>
    <property type="evidence" value="ECO:0007669"/>
    <property type="project" value="TreeGrafter"/>
</dbReference>
<comment type="similarity">
    <text evidence="2">Belongs to the protein prenyltransferase subunit beta family.</text>
</comment>
<dbReference type="AlphaFoldDB" id="A0A834YZ68"/>
<evidence type="ECO:0000256" key="6">
    <source>
        <dbReference type="ARBA" id="ARBA00022737"/>
    </source>
</evidence>
<dbReference type="Pfam" id="PF00432">
    <property type="entry name" value="Prenyltrans"/>
    <property type="match status" value="2"/>
</dbReference>
<gene>
    <name evidence="9" type="ORF">HHK36_018972</name>
</gene>
<keyword evidence="4" id="KW-0808">Transferase</keyword>